<name>A0ABS3Q4W7_9GAMM</name>
<protein>
    <submittedName>
        <fullName evidence="1">Uncharacterized protein</fullName>
    </submittedName>
</protein>
<sequence>MTDFMNESGRNNEESKLDNQSLLVEQSNIVKEFRTKQVVTPLRFNPSATSVNVPKFRSSPTFIVTLNKSDDSYRKLLFGVLNAAHYLYFMTDDYADSSKEKLIFFRWLFDYIDSVTITKENCAKLFKNFEAWRVKKHNVKTQSTGLKFLKVFTQHALSFSEFSSTLTDYEREYLHQQSLTQPAPIDEVDAINLNYWFSQHTWLRREDVGIGHELYSRLGSPRALVTSFRITIETLLIHLQACKDALISAFEQAGISEHDIPEIAPKQKEELGAAANYRVIREKTSILNTLREKLNPFLGEIPHLNDAITLLVFVHTKPQHRAFIADKFQKNEVIPVIHTKVISGFLSSKKDVLIFDMAFLQRLAIYTADTANNKRKKPVPVCEAESFLFSYLMAFQTVQPSDISKLTLRDFKFVRRRNGNITHIESDYFKGRANTIHQVKTLQTKEDIGRAVLRYLEDMTRLKSKDIPLVQGARIEALTFSPSNTVGLLFLLCQEAPLSTVLAQKHASAKVASVFVEAIAALLKNGLSCRTKAGKSSDCQTRTTECFFAGAHIKTSSVYAHSDTFDPTRLSNYRSHSNQTERENYLTEHNEEWENLTGRVTRAVMRDLTVNVFCPSEEDKQVFHSDYTHAVEYVKNRSDEVLAVLKIVTEQQSGRVDEFGFITKGSPIENDLPDTLYLHDSAHTVMKLRHFLDELEAKHDLLLQRAPEYLFFTALPQAEWIECLLAKNKAKDLEGFSEESLSEGLSLYQRWKKELPPHFSAQLS</sequence>
<evidence type="ECO:0000313" key="2">
    <source>
        <dbReference type="Proteomes" id="UP000664835"/>
    </source>
</evidence>
<comment type="caution">
    <text evidence="1">The sequence shown here is derived from an EMBL/GenBank/DDBJ whole genome shotgun (WGS) entry which is preliminary data.</text>
</comment>
<accession>A0ABS3Q4W7</accession>
<evidence type="ECO:0000313" key="1">
    <source>
        <dbReference type="EMBL" id="MBO1927373.1"/>
    </source>
</evidence>
<dbReference type="RefSeq" id="WP_208149324.1">
    <property type="nucleotide sequence ID" value="NZ_JAGETV010000010.1"/>
</dbReference>
<proteinExistence type="predicted"/>
<dbReference type="EMBL" id="JAGETV010000010">
    <property type="protein sequence ID" value="MBO1927373.1"/>
    <property type="molecule type" value="Genomic_DNA"/>
</dbReference>
<reference evidence="1 2" key="1">
    <citation type="submission" date="2021-03" db="EMBL/GenBank/DDBJ databases">
        <title>Thiomicrorhabdus sp.nov.,novel sulfur-oxidizing bacteria isolated from coastal sediment.</title>
        <authorList>
            <person name="Liu X."/>
        </authorList>
    </citation>
    <scope>NUCLEOTIDE SEQUENCE [LARGE SCALE GENOMIC DNA]</scope>
    <source>
        <strain evidence="1 2">6S2-11</strain>
    </source>
</reference>
<keyword evidence="2" id="KW-1185">Reference proteome</keyword>
<organism evidence="1 2">
    <name type="scientific">Thiomicrorhabdus marina</name>
    <dbReference type="NCBI Taxonomy" id="2818442"/>
    <lineage>
        <taxon>Bacteria</taxon>
        <taxon>Pseudomonadati</taxon>
        <taxon>Pseudomonadota</taxon>
        <taxon>Gammaproteobacteria</taxon>
        <taxon>Thiotrichales</taxon>
        <taxon>Piscirickettsiaceae</taxon>
        <taxon>Thiomicrorhabdus</taxon>
    </lineage>
</organism>
<dbReference type="Proteomes" id="UP000664835">
    <property type="component" value="Unassembled WGS sequence"/>
</dbReference>
<gene>
    <name evidence="1" type="ORF">J3998_07250</name>
</gene>